<dbReference type="Proteomes" id="UP000008854">
    <property type="component" value="Unassembled WGS sequence"/>
</dbReference>
<dbReference type="GO" id="GO:0006890">
    <property type="term" value="P:retrograde vesicle-mediated transport, Golgi to endoplasmic reticulum"/>
    <property type="evidence" value="ECO:0007669"/>
    <property type="project" value="TreeGrafter"/>
</dbReference>
<dbReference type="InParanoid" id="A0A5K4EXD9"/>
<accession>A0A5K4EXD9</accession>
<name>A0A5K4EXD9_SCHMA</name>
<dbReference type="STRING" id="6183.A0A5K4EXD9"/>
<sequence length="327" mass="37183">MKALSSNEVDTSSNVWCFIDDVFFITSKSLIRSLSSGNVDTICAMVNHSCSILIDLMVNDFLGNIIRTGFPSGWVQDAYNYVQNSVAVAGSLSSSSIVNVSTVSSFNMIGPNSLARYHFLVILNSIEASQKSLLSLVNHLESELNLLYQNQEINSQKLNMCITELKVSISDQLQALLDSAFEHLSTSVIQSQVKTLLNVFTSLKYDLLESVLSTENNDRFVLILINEILHQLDQFIQRKSFSRFGAIQLEKEYHNLFAYLTSISYSSLRDYFTRSLQICRLLNLDRVEEVHYYWNSSSWRLTAHEVRSILSLRRDFAVNEIRALKLQ</sequence>
<evidence type="ECO:0000259" key="2">
    <source>
        <dbReference type="Pfam" id="PF20662"/>
    </source>
</evidence>
<protein>
    <submittedName>
        <fullName evidence="4">Conserved oligomeric Golgi complex subunit 4</fullName>
    </submittedName>
</protein>
<dbReference type="InterPro" id="IPR048684">
    <property type="entry name" value="COG4_C"/>
</dbReference>
<organism evidence="3 4">
    <name type="scientific">Schistosoma mansoni</name>
    <name type="common">Blood fluke</name>
    <dbReference type="NCBI Taxonomy" id="6183"/>
    <lineage>
        <taxon>Eukaryota</taxon>
        <taxon>Metazoa</taxon>
        <taxon>Spiralia</taxon>
        <taxon>Lophotrochozoa</taxon>
        <taxon>Platyhelminthes</taxon>
        <taxon>Trematoda</taxon>
        <taxon>Digenea</taxon>
        <taxon>Strigeidida</taxon>
        <taxon>Schistosomatoidea</taxon>
        <taxon>Schistosomatidae</taxon>
        <taxon>Schistosoma</taxon>
    </lineage>
</organism>
<dbReference type="GO" id="GO:0007030">
    <property type="term" value="P:Golgi organization"/>
    <property type="evidence" value="ECO:0007669"/>
    <property type="project" value="TreeGrafter"/>
</dbReference>
<dbReference type="GO" id="GO:0017119">
    <property type="term" value="C:Golgi transport complex"/>
    <property type="evidence" value="ECO:0007669"/>
    <property type="project" value="TreeGrafter"/>
</dbReference>
<dbReference type="AlphaFoldDB" id="A0A5K4EXD9"/>
<dbReference type="WBParaSite" id="Smp_184350.3">
    <property type="protein sequence ID" value="Smp_184350.3"/>
    <property type="gene ID" value="Smp_184350"/>
</dbReference>
<feature type="domain" description="Conserved oligomeric Golgi complex subunit 4 C-terminal" evidence="2">
    <location>
        <begin position="209"/>
        <end position="307"/>
    </location>
</feature>
<proteinExistence type="predicted"/>
<dbReference type="PANTHER" id="PTHR24016">
    <property type="entry name" value="CONSERVED OLIGOMERIC GOLGI COMPLEX SUBUNIT 4"/>
    <property type="match status" value="1"/>
</dbReference>
<evidence type="ECO:0000259" key="1">
    <source>
        <dbReference type="Pfam" id="PF08318"/>
    </source>
</evidence>
<evidence type="ECO:0000313" key="3">
    <source>
        <dbReference type="Proteomes" id="UP000008854"/>
    </source>
</evidence>
<feature type="domain" description="COG4 transport protein middle alpha-helical bundle" evidence="1">
    <location>
        <begin position="2"/>
        <end position="54"/>
    </location>
</feature>
<dbReference type="Gene3D" id="1.20.58.1970">
    <property type="match status" value="1"/>
</dbReference>
<dbReference type="Gene3D" id="1.10.287.1060">
    <property type="entry name" value="ESAT-6-like"/>
    <property type="match status" value="1"/>
</dbReference>
<dbReference type="InterPro" id="IPR013167">
    <property type="entry name" value="COG4_M"/>
</dbReference>
<dbReference type="PANTHER" id="PTHR24016:SF0">
    <property type="entry name" value="CONSERVED OLIGOMERIC GOLGI COMPLEX SUBUNIT 4"/>
    <property type="match status" value="1"/>
</dbReference>
<evidence type="ECO:0000313" key="4">
    <source>
        <dbReference type="WBParaSite" id="Smp_184350.3"/>
    </source>
</evidence>
<keyword evidence="3" id="KW-1185">Reference proteome</keyword>
<dbReference type="Pfam" id="PF08318">
    <property type="entry name" value="COG4_m"/>
    <property type="match status" value="1"/>
</dbReference>
<dbReference type="Pfam" id="PF20662">
    <property type="entry name" value="COG4_C"/>
    <property type="match status" value="1"/>
</dbReference>
<reference evidence="3" key="1">
    <citation type="journal article" date="2012" name="PLoS Negl. Trop. Dis.">
        <title>A systematically improved high quality genome and transcriptome of the human blood fluke Schistosoma mansoni.</title>
        <authorList>
            <person name="Protasio A.V."/>
            <person name="Tsai I.J."/>
            <person name="Babbage A."/>
            <person name="Nichol S."/>
            <person name="Hunt M."/>
            <person name="Aslett M.A."/>
            <person name="De Silva N."/>
            <person name="Velarde G.S."/>
            <person name="Anderson T.J."/>
            <person name="Clark R.C."/>
            <person name="Davidson C."/>
            <person name="Dillon G.P."/>
            <person name="Holroyd N.E."/>
            <person name="LoVerde P.T."/>
            <person name="Lloyd C."/>
            <person name="McQuillan J."/>
            <person name="Oliveira G."/>
            <person name="Otto T.D."/>
            <person name="Parker-Manuel S.J."/>
            <person name="Quail M.A."/>
            <person name="Wilson R.A."/>
            <person name="Zerlotini A."/>
            <person name="Dunne D.W."/>
            <person name="Berriman M."/>
        </authorList>
    </citation>
    <scope>NUCLEOTIDE SEQUENCE [LARGE SCALE GENOMIC DNA]</scope>
    <source>
        <strain evidence="3">Puerto Rican</strain>
    </source>
</reference>
<reference evidence="4" key="2">
    <citation type="submission" date="2019-11" db="UniProtKB">
        <authorList>
            <consortium name="WormBaseParasite"/>
        </authorList>
    </citation>
    <scope>IDENTIFICATION</scope>
    <source>
        <strain evidence="4">Puerto Rican</strain>
    </source>
</reference>
<dbReference type="InterPro" id="IPR048682">
    <property type="entry name" value="COG4"/>
</dbReference>